<evidence type="ECO:0000256" key="4">
    <source>
        <dbReference type="SAM" id="Phobius"/>
    </source>
</evidence>
<feature type="transmembrane region" description="Helical" evidence="4">
    <location>
        <begin position="27"/>
        <end position="45"/>
    </location>
</feature>
<dbReference type="InterPro" id="IPR050300">
    <property type="entry name" value="GDXG_lipolytic_enzyme"/>
</dbReference>
<evidence type="ECO:0000313" key="6">
    <source>
        <dbReference type="EMBL" id="SKB03254.1"/>
    </source>
</evidence>
<keyword evidence="4" id="KW-1133">Transmembrane helix</keyword>
<dbReference type="Gene3D" id="3.40.50.1820">
    <property type="entry name" value="alpha/beta hydrolase"/>
    <property type="match status" value="1"/>
</dbReference>
<dbReference type="Pfam" id="PF20434">
    <property type="entry name" value="BD-FAE"/>
    <property type="match status" value="1"/>
</dbReference>
<dbReference type="EMBL" id="FUYG01000015">
    <property type="protein sequence ID" value="SKB03254.1"/>
    <property type="molecule type" value="Genomic_DNA"/>
</dbReference>
<accession>A0A1T4YN42</accession>
<comment type="similarity">
    <text evidence="1">Belongs to the 'GDXG' lipolytic enzyme family.</text>
</comment>
<dbReference type="AlphaFoldDB" id="A0A1T4YN42"/>
<reference evidence="7" key="1">
    <citation type="submission" date="2017-02" db="EMBL/GenBank/DDBJ databases">
        <authorList>
            <person name="Varghese N."/>
            <person name="Submissions S."/>
        </authorList>
    </citation>
    <scope>NUCLEOTIDE SEQUENCE [LARGE SCALE GENOMIC DNA]</scope>
    <source>
        <strain evidence="7">VKM Ac-2052</strain>
    </source>
</reference>
<name>A0A1T4YN42_9MICO</name>
<keyword evidence="2" id="KW-0378">Hydrolase</keyword>
<dbReference type="Proteomes" id="UP000189735">
    <property type="component" value="Unassembled WGS sequence"/>
</dbReference>
<dbReference type="InterPro" id="IPR029058">
    <property type="entry name" value="AB_hydrolase_fold"/>
</dbReference>
<evidence type="ECO:0000256" key="1">
    <source>
        <dbReference type="ARBA" id="ARBA00010515"/>
    </source>
</evidence>
<dbReference type="PANTHER" id="PTHR48081">
    <property type="entry name" value="AB HYDROLASE SUPERFAMILY PROTEIN C4A8.06C"/>
    <property type="match status" value="1"/>
</dbReference>
<feature type="active site" evidence="3">
    <location>
        <position position="191"/>
    </location>
</feature>
<dbReference type="GO" id="GO:0016787">
    <property type="term" value="F:hydrolase activity"/>
    <property type="evidence" value="ECO:0007669"/>
    <property type="project" value="UniProtKB-KW"/>
</dbReference>
<dbReference type="PANTHER" id="PTHR48081:SF6">
    <property type="entry name" value="PEPTIDASE S9 PROLYL OLIGOPEPTIDASE CATALYTIC DOMAIN-CONTAINING PROTEIN"/>
    <property type="match status" value="1"/>
</dbReference>
<sequence length="358" mass="38039">MTKRTGADRDLPTWGTPRRLSRRARRVISVLSGVLAVALVISIITSSSPWASSMLIRAVFEKGGRDTVAEMLPYVPASGIAETLDVQYADGTAGAATTLDAFRPESAKGPLPTVVWIHGGAWISGDKSNVAPYLKILAAEGYTTIGLNYSIAPESIYPTAILQLNDALAYIDEHAAELGVDPEQIVLAGDSAGAQLASELAGITTNPSYATVMGIKPALSSTQLVGTILNCGVYDLQRMSELNGIEAWGFKISLWAYTGTKDWSDTSAGATMSSLGFVTPDFPATYISGGNGDALTWVESVPMSNALKAAGVEVDELFWAAAHEPALPHEYQFHLEYDDAHTALDRTLAFLKARTDAP</sequence>
<evidence type="ECO:0000256" key="2">
    <source>
        <dbReference type="ARBA" id="ARBA00022801"/>
    </source>
</evidence>
<keyword evidence="4" id="KW-0472">Membrane</keyword>
<evidence type="ECO:0000256" key="3">
    <source>
        <dbReference type="PROSITE-ProRule" id="PRU10038"/>
    </source>
</evidence>
<dbReference type="SUPFAM" id="SSF53474">
    <property type="entry name" value="alpha/beta-Hydrolases"/>
    <property type="match status" value="1"/>
</dbReference>
<dbReference type="RefSeq" id="WP_078715585.1">
    <property type="nucleotide sequence ID" value="NZ_FUYG01000015.1"/>
</dbReference>
<evidence type="ECO:0000259" key="5">
    <source>
        <dbReference type="Pfam" id="PF20434"/>
    </source>
</evidence>
<dbReference type="InterPro" id="IPR049492">
    <property type="entry name" value="BD-FAE-like_dom"/>
</dbReference>
<organism evidence="6 7">
    <name type="scientific">Agreia bicolorata</name>
    <dbReference type="NCBI Taxonomy" id="110935"/>
    <lineage>
        <taxon>Bacteria</taxon>
        <taxon>Bacillati</taxon>
        <taxon>Actinomycetota</taxon>
        <taxon>Actinomycetes</taxon>
        <taxon>Micrococcales</taxon>
        <taxon>Microbacteriaceae</taxon>
        <taxon>Agreia</taxon>
    </lineage>
</organism>
<dbReference type="InterPro" id="IPR033140">
    <property type="entry name" value="Lipase_GDXG_put_SER_AS"/>
</dbReference>
<dbReference type="PROSITE" id="PS01174">
    <property type="entry name" value="LIPASE_GDXG_SER"/>
    <property type="match status" value="1"/>
</dbReference>
<protein>
    <submittedName>
        <fullName evidence="6">Acetyl esterase/lipase</fullName>
    </submittedName>
</protein>
<evidence type="ECO:0000313" key="7">
    <source>
        <dbReference type="Proteomes" id="UP000189735"/>
    </source>
</evidence>
<feature type="domain" description="BD-FAE-like" evidence="5">
    <location>
        <begin position="99"/>
        <end position="295"/>
    </location>
</feature>
<gene>
    <name evidence="6" type="ORF">SAMN06295879_3684</name>
</gene>
<proteinExistence type="inferred from homology"/>
<keyword evidence="4" id="KW-0812">Transmembrane</keyword>